<evidence type="ECO:0000259" key="3">
    <source>
        <dbReference type="Pfam" id="PF20155"/>
    </source>
</evidence>
<keyword evidence="2" id="KW-0812">Transmembrane</keyword>
<dbReference type="EMBL" id="WBZC01000028">
    <property type="protein sequence ID" value="KAB3534421.1"/>
    <property type="molecule type" value="Genomic_DNA"/>
</dbReference>
<dbReference type="InterPro" id="IPR013491">
    <property type="entry name" value="Tape_meas_N"/>
</dbReference>
<dbReference type="AlphaFoldDB" id="A0A6I0F4J5"/>
<evidence type="ECO:0000313" key="5">
    <source>
        <dbReference type="Proteomes" id="UP000432715"/>
    </source>
</evidence>
<proteinExistence type="predicted"/>
<dbReference type="Pfam" id="PF20155">
    <property type="entry name" value="TMP_3"/>
    <property type="match status" value="1"/>
</dbReference>
<dbReference type="Proteomes" id="UP000432715">
    <property type="component" value="Unassembled WGS sequence"/>
</dbReference>
<evidence type="ECO:0000256" key="2">
    <source>
        <dbReference type="SAM" id="Phobius"/>
    </source>
</evidence>
<feature type="domain" description="Tape measure protein N-terminal" evidence="3">
    <location>
        <begin position="107"/>
        <end position="292"/>
    </location>
</feature>
<dbReference type="OrthoDB" id="1677957at2"/>
<feature type="transmembrane region" description="Helical" evidence="2">
    <location>
        <begin position="317"/>
        <end position="341"/>
    </location>
</feature>
<keyword evidence="2" id="KW-1133">Transmembrane helix</keyword>
<feature type="transmembrane region" description="Helical" evidence="2">
    <location>
        <begin position="353"/>
        <end position="376"/>
    </location>
</feature>
<sequence>MATIRTAIQITDGMSPAIKSMNKALNMTISSFEALQNVSGRAVDTSAIQAARSELNRAEMAMNSFEQEIREADQAQEQFNNSVSASSGMLGKLKNLAVGFGAAFSVKKIIDLSDSMIQTTARLNLMNDGLQTTAELQDMILASANRSRASYQTTADIVAKLGQRAGDAFSSNEETIAFAEALNKSFVIAGASQQEMASASLQLTQALGSGVLRGEELNAVFESAPNVIQTIADYMDVPIGQIRNMASEGMITADIVKNAMLSAGSDIDSTFKEMPMTFSQIGTLISNNLIQTFEPAIQLIGRGAAWIGENLDLVIPVVYGLAGAAATYAAVLGVQAAAAWAAKVAQDGLNLSLLANPAMWIALAIGVLIGMIYKWVQSVGGLEVAWKIAMNGILTAWDWVKIGFFTGVYWILDLWDKMKLGMMTAGTGIANFMGDMKANVLMILQNMVNGAIDIINGFIGTLNKIPGVSIDTINNVTFGTNAQLQNEAEKTAREAALDAYRSEIESGMADRDAKLIQMQNDARTATAARQAEIDIAKAEALAKQSDPGGFAFDDMAYDMSDTASNTAKMANSMDASEEELKYLREMAEQEAINRFTIAEIKVDMGGIVNQVSSETDLDGMVEYLEEKLYETMLVSASQSVHL</sequence>
<organism evidence="4 5">
    <name type="scientific">Alkaliphilus pronyensis</name>
    <dbReference type="NCBI Taxonomy" id="1482732"/>
    <lineage>
        <taxon>Bacteria</taxon>
        <taxon>Bacillati</taxon>
        <taxon>Bacillota</taxon>
        <taxon>Clostridia</taxon>
        <taxon>Peptostreptococcales</taxon>
        <taxon>Natronincolaceae</taxon>
        <taxon>Alkaliphilus</taxon>
    </lineage>
</organism>
<reference evidence="4 5" key="1">
    <citation type="submission" date="2019-10" db="EMBL/GenBank/DDBJ databases">
        <title>Alkaliphilus serpentinus sp. nov. and Alkaliphilus pronyensis sp. nov., two novel anaerobic alkaliphilic species isolated from the serpentinized-hosted hydrothermal field of the Prony Bay (New Caledonia).</title>
        <authorList>
            <person name="Postec A."/>
        </authorList>
    </citation>
    <scope>NUCLEOTIDE SEQUENCE [LARGE SCALE GENOMIC DNA]</scope>
    <source>
        <strain evidence="4 5">LacV</strain>
    </source>
</reference>
<feature type="coiled-coil region" evidence="1">
    <location>
        <begin position="48"/>
        <end position="82"/>
    </location>
</feature>
<keyword evidence="2" id="KW-0472">Membrane</keyword>
<evidence type="ECO:0000256" key="1">
    <source>
        <dbReference type="SAM" id="Coils"/>
    </source>
</evidence>
<gene>
    <name evidence="4" type="ORF">F8154_08945</name>
</gene>
<keyword evidence="1" id="KW-0175">Coiled coil</keyword>
<protein>
    <submittedName>
        <fullName evidence="4">Tape measure protein</fullName>
    </submittedName>
</protein>
<dbReference type="RefSeq" id="WP_151861273.1">
    <property type="nucleotide sequence ID" value="NZ_WBZC01000028.1"/>
</dbReference>
<keyword evidence="5" id="KW-1185">Reference proteome</keyword>
<dbReference type="NCBIfam" id="TIGR02675">
    <property type="entry name" value="tape_meas_nterm"/>
    <property type="match status" value="1"/>
</dbReference>
<comment type="caution">
    <text evidence="4">The sequence shown here is derived from an EMBL/GenBank/DDBJ whole genome shotgun (WGS) entry which is preliminary data.</text>
</comment>
<name>A0A6I0F4J5_9FIRM</name>
<evidence type="ECO:0000313" key="4">
    <source>
        <dbReference type="EMBL" id="KAB3534421.1"/>
    </source>
</evidence>
<feature type="transmembrane region" description="Helical" evidence="2">
    <location>
        <begin position="388"/>
        <end position="412"/>
    </location>
</feature>
<accession>A0A6I0F4J5</accession>